<organism evidence="10 11">
    <name type="scientific">Xylocopa violacea</name>
    <name type="common">Violet carpenter bee</name>
    <name type="synonym">Apis violacea</name>
    <dbReference type="NCBI Taxonomy" id="135666"/>
    <lineage>
        <taxon>Eukaryota</taxon>
        <taxon>Metazoa</taxon>
        <taxon>Ecdysozoa</taxon>
        <taxon>Arthropoda</taxon>
        <taxon>Hexapoda</taxon>
        <taxon>Insecta</taxon>
        <taxon>Pterygota</taxon>
        <taxon>Neoptera</taxon>
        <taxon>Endopterygota</taxon>
        <taxon>Hymenoptera</taxon>
        <taxon>Apocrita</taxon>
        <taxon>Aculeata</taxon>
        <taxon>Apoidea</taxon>
        <taxon>Anthophila</taxon>
        <taxon>Apidae</taxon>
        <taxon>Xylocopa</taxon>
        <taxon>Xylocopa</taxon>
    </lineage>
</organism>
<comment type="subcellular location">
    <subcellularLocation>
        <location evidence="9">Cell membrane</location>
        <topology evidence="9">Multi-pass membrane protein</topology>
    </subcellularLocation>
    <subcellularLocation>
        <location evidence="1">Membrane</location>
        <topology evidence="1">Multi-pass membrane protein</topology>
    </subcellularLocation>
</comment>
<dbReference type="PANTHER" id="PTHR21137">
    <property type="entry name" value="ODORANT RECEPTOR"/>
    <property type="match status" value="1"/>
</dbReference>
<keyword evidence="4 9" id="KW-0552">Olfaction</keyword>
<keyword evidence="8 9" id="KW-0807">Transducer</keyword>
<evidence type="ECO:0000313" key="11">
    <source>
        <dbReference type="Proteomes" id="UP001642520"/>
    </source>
</evidence>
<dbReference type="PANTHER" id="PTHR21137:SF42">
    <property type="entry name" value="ODORANT RECEPTOR 83A"/>
    <property type="match status" value="1"/>
</dbReference>
<evidence type="ECO:0000256" key="6">
    <source>
        <dbReference type="ARBA" id="ARBA00023136"/>
    </source>
</evidence>
<evidence type="ECO:0000313" key="10">
    <source>
        <dbReference type="EMBL" id="CAL7937526.1"/>
    </source>
</evidence>
<sequence>MSVKYRKDISFSLAAYFLKVVGIWLAANRFEEWFRNTTVVYTIATLIFSIWVQMRNLYFYGGDFSVFGYILCNSLGLFMDLFKIILIFIHKKKFLNLIVHMQKNFWHFNYNDYENLIMADAKQMCIYFVCVFSFFSQSAIFSYMIRPLISNIGKNESDRALIFNMWLDLPLSTTPYYEIMYVIQAFALYQAGACYLSFDNIFCIMCLHVSSQFRILQYRMANIHSEKDDSFSKQCYATLKRYIRQHQSLIEFCAILEETYTMIALGQVLMFATLISFLGYQVLLVDLAPSWRLSFINYLLATMCQLWMFAYSCDCVTRESENVSLAVYAGPWINLPMDKFGKMVRKDLQVVVIRSGRVCSLTAGGFFSISLETYTKIMSTAMSYFTIMKQRTVDAANA</sequence>
<proteinExistence type="inferred from homology"/>
<evidence type="ECO:0000256" key="8">
    <source>
        <dbReference type="ARBA" id="ARBA00023224"/>
    </source>
</evidence>
<feature type="transmembrane region" description="Helical" evidence="9">
    <location>
        <begin position="66"/>
        <end position="89"/>
    </location>
</feature>
<dbReference type="Proteomes" id="UP001642520">
    <property type="component" value="Unassembled WGS sequence"/>
</dbReference>
<evidence type="ECO:0000256" key="3">
    <source>
        <dbReference type="ARBA" id="ARBA00022692"/>
    </source>
</evidence>
<gene>
    <name evidence="10" type="ORF">XYLVIOL_LOCUS2762</name>
</gene>
<keyword evidence="7 9" id="KW-0675">Receptor</keyword>
<evidence type="ECO:0000256" key="9">
    <source>
        <dbReference type="RuleBase" id="RU351113"/>
    </source>
</evidence>
<keyword evidence="11" id="KW-1185">Reference proteome</keyword>
<keyword evidence="5 9" id="KW-1133">Transmembrane helix</keyword>
<evidence type="ECO:0000256" key="2">
    <source>
        <dbReference type="ARBA" id="ARBA00022606"/>
    </source>
</evidence>
<dbReference type="EMBL" id="CAXAJV020001288">
    <property type="protein sequence ID" value="CAL7937526.1"/>
    <property type="molecule type" value="Genomic_DNA"/>
</dbReference>
<feature type="transmembrane region" description="Helical" evidence="9">
    <location>
        <begin position="126"/>
        <end position="145"/>
    </location>
</feature>
<keyword evidence="6 9" id="KW-0472">Membrane</keyword>
<name>A0ABP1N960_XYLVO</name>
<keyword evidence="3 9" id="KW-0812">Transmembrane</keyword>
<comment type="similarity">
    <text evidence="9">Belongs to the insect chemoreceptor superfamily. Heteromeric odorant receptor channel (TC 1.A.69) family.</text>
</comment>
<comment type="caution">
    <text evidence="9">Lacks conserved residue(s) required for the propagation of feature annotation.</text>
</comment>
<keyword evidence="2 9" id="KW-0716">Sensory transduction</keyword>
<evidence type="ECO:0000256" key="7">
    <source>
        <dbReference type="ARBA" id="ARBA00023170"/>
    </source>
</evidence>
<dbReference type="Pfam" id="PF02949">
    <property type="entry name" value="7tm_6"/>
    <property type="match status" value="1"/>
</dbReference>
<reference evidence="10 11" key="1">
    <citation type="submission" date="2024-08" db="EMBL/GenBank/DDBJ databases">
        <authorList>
            <person name="Will J Nash"/>
            <person name="Angela Man"/>
            <person name="Seanna McTaggart"/>
            <person name="Kendall Baker"/>
            <person name="Tom Barker"/>
            <person name="Leah Catchpole"/>
            <person name="Alex Durrant"/>
            <person name="Karim Gharbi"/>
            <person name="Naomi Irish"/>
            <person name="Gemy Kaithakottil"/>
            <person name="Debby Ku"/>
            <person name="Aaliyah Providence"/>
            <person name="Felix Shaw"/>
            <person name="David Swarbreck"/>
            <person name="Chris Watkins"/>
            <person name="Ann M. McCartney"/>
            <person name="Giulio Formenti"/>
            <person name="Alice Mouton"/>
            <person name="Noel Vella"/>
            <person name="Bjorn M von Reumont"/>
            <person name="Adriana Vella"/>
            <person name="Wilfried Haerty"/>
        </authorList>
    </citation>
    <scope>NUCLEOTIDE SEQUENCE [LARGE SCALE GENOMIC DNA]</scope>
</reference>
<evidence type="ECO:0000256" key="1">
    <source>
        <dbReference type="ARBA" id="ARBA00004141"/>
    </source>
</evidence>
<feature type="transmembrane region" description="Helical" evidence="9">
    <location>
        <begin position="262"/>
        <end position="283"/>
    </location>
</feature>
<comment type="caution">
    <text evidence="10">The sequence shown here is derived from an EMBL/GenBank/DDBJ whole genome shotgun (WGS) entry which is preliminary data.</text>
</comment>
<protein>
    <recommendedName>
        <fullName evidence="9">Odorant receptor</fullName>
    </recommendedName>
</protein>
<evidence type="ECO:0000256" key="5">
    <source>
        <dbReference type="ARBA" id="ARBA00022989"/>
    </source>
</evidence>
<accession>A0ABP1N960</accession>
<evidence type="ECO:0000256" key="4">
    <source>
        <dbReference type="ARBA" id="ARBA00022725"/>
    </source>
</evidence>
<dbReference type="InterPro" id="IPR004117">
    <property type="entry name" value="7tm6_olfct_rcpt"/>
</dbReference>
<feature type="transmembrane region" description="Helical" evidence="9">
    <location>
        <begin position="33"/>
        <end position="54"/>
    </location>
</feature>